<evidence type="ECO:0000256" key="1">
    <source>
        <dbReference type="SAM" id="MobiDB-lite"/>
    </source>
</evidence>
<dbReference type="Proteomes" id="UP001152797">
    <property type="component" value="Unassembled WGS sequence"/>
</dbReference>
<evidence type="ECO:0000313" key="2">
    <source>
        <dbReference type="EMBL" id="CAI3996848.1"/>
    </source>
</evidence>
<protein>
    <submittedName>
        <fullName evidence="2">Uncharacterized protein</fullName>
    </submittedName>
</protein>
<evidence type="ECO:0000313" key="3">
    <source>
        <dbReference type="EMBL" id="CAL1150223.1"/>
    </source>
</evidence>
<accession>A0A9P1CTW1</accession>
<feature type="region of interest" description="Disordered" evidence="1">
    <location>
        <begin position="1"/>
        <end position="45"/>
    </location>
</feature>
<comment type="caution">
    <text evidence="2">The sequence shown here is derived from an EMBL/GenBank/DDBJ whole genome shotgun (WGS) entry which is preliminary data.</text>
</comment>
<reference evidence="3" key="2">
    <citation type="submission" date="2024-04" db="EMBL/GenBank/DDBJ databases">
        <authorList>
            <person name="Chen Y."/>
            <person name="Shah S."/>
            <person name="Dougan E. K."/>
            <person name="Thang M."/>
            <person name="Chan C."/>
        </authorList>
    </citation>
    <scope>NUCLEOTIDE SEQUENCE [LARGE SCALE GENOMIC DNA]</scope>
</reference>
<sequence>MSSDHTGRMAKAKAKAKSKDKVKGNEPEKPGAIDDDKELQKKREAETKKVEKWNILLEVAKSDSSLAMQLPTEMCAGKSFTIYAPDGAVPHHGGECSAIGILLSQARCNSAAFHVARAEGIEERVAKMNKDLGGTWKVQKKGISVGWGSNGGCTASWTLAKTAAGWP</sequence>
<evidence type="ECO:0000313" key="4">
    <source>
        <dbReference type="Proteomes" id="UP001152797"/>
    </source>
</evidence>
<dbReference type="AlphaFoldDB" id="A0A9P1CTW1"/>
<feature type="compositionally biased region" description="Basic and acidic residues" evidence="1">
    <location>
        <begin position="17"/>
        <end position="45"/>
    </location>
</feature>
<keyword evidence="4" id="KW-1185">Reference proteome</keyword>
<name>A0A9P1CTW1_9DINO</name>
<gene>
    <name evidence="2" type="ORF">C1SCF055_LOCUS23286</name>
</gene>
<dbReference type="EMBL" id="CAMXCT030002254">
    <property type="protein sequence ID" value="CAL4784160.1"/>
    <property type="molecule type" value="Genomic_DNA"/>
</dbReference>
<reference evidence="2" key="1">
    <citation type="submission" date="2022-10" db="EMBL/GenBank/DDBJ databases">
        <authorList>
            <person name="Chen Y."/>
            <person name="Dougan E. K."/>
            <person name="Chan C."/>
            <person name="Rhodes N."/>
            <person name="Thang M."/>
        </authorList>
    </citation>
    <scope>NUCLEOTIDE SEQUENCE</scope>
</reference>
<dbReference type="EMBL" id="CAMXCT010002254">
    <property type="protein sequence ID" value="CAI3996848.1"/>
    <property type="molecule type" value="Genomic_DNA"/>
</dbReference>
<organism evidence="2">
    <name type="scientific">Cladocopium goreaui</name>
    <dbReference type="NCBI Taxonomy" id="2562237"/>
    <lineage>
        <taxon>Eukaryota</taxon>
        <taxon>Sar</taxon>
        <taxon>Alveolata</taxon>
        <taxon>Dinophyceae</taxon>
        <taxon>Suessiales</taxon>
        <taxon>Symbiodiniaceae</taxon>
        <taxon>Cladocopium</taxon>
    </lineage>
</organism>
<proteinExistence type="predicted"/>
<dbReference type="EMBL" id="CAMXCT020002254">
    <property type="protein sequence ID" value="CAL1150223.1"/>
    <property type="molecule type" value="Genomic_DNA"/>
</dbReference>